<reference evidence="5" key="1">
    <citation type="submission" date="2018-02" db="EMBL/GenBank/DDBJ databases">
        <authorList>
            <person name="Hausmann B."/>
        </authorList>
    </citation>
    <scope>NUCLEOTIDE SEQUENCE [LARGE SCALE GENOMIC DNA]</scope>
    <source>
        <strain evidence="5">Peat soil MAG SbA5</strain>
    </source>
</reference>
<dbReference type="Proteomes" id="UP000239735">
    <property type="component" value="Unassembled WGS sequence"/>
</dbReference>
<keyword evidence="2" id="KW-0238">DNA-binding</keyword>
<dbReference type="EMBL" id="OKRB01000101">
    <property type="protein sequence ID" value="SPE24169.1"/>
    <property type="molecule type" value="Genomic_DNA"/>
</dbReference>
<proteinExistence type="inferred from homology"/>
<dbReference type="SUPFAM" id="SSF47729">
    <property type="entry name" value="IHF-like DNA-binding proteins"/>
    <property type="match status" value="1"/>
</dbReference>
<dbReference type="SMART" id="SM00411">
    <property type="entry name" value="BHL"/>
    <property type="match status" value="1"/>
</dbReference>
<dbReference type="OrthoDB" id="9799835at2"/>
<evidence type="ECO:0000256" key="2">
    <source>
        <dbReference type="ARBA" id="ARBA00023125"/>
    </source>
</evidence>
<gene>
    <name evidence="4" type="primary">ihfA</name>
    <name evidence="4" type="ORF">SBA5_430048</name>
</gene>
<dbReference type="AlphaFoldDB" id="A0A2N9LLP9"/>
<dbReference type="InterPro" id="IPR010992">
    <property type="entry name" value="IHF-like_DNA-bd_dom_sf"/>
</dbReference>
<evidence type="ECO:0000313" key="4">
    <source>
        <dbReference type="EMBL" id="SPE24169.1"/>
    </source>
</evidence>
<dbReference type="CDD" id="cd13836">
    <property type="entry name" value="IHF_B"/>
    <property type="match status" value="1"/>
</dbReference>
<organism evidence="4 5">
    <name type="scientific">Candidatus Sulfuritelmatomonas gaucii</name>
    <dbReference type="NCBI Taxonomy" id="2043161"/>
    <lineage>
        <taxon>Bacteria</taxon>
        <taxon>Pseudomonadati</taxon>
        <taxon>Acidobacteriota</taxon>
        <taxon>Terriglobia</taxon>
        <taxon>Terriglobales</taxon>
        <taxon>Acidobacteriaceae</taxon>
        <taxon>Candidatus Sulfuritelmatomonas</taxon>
    </lineage>
</organism>
<dbReference type="PANTHER" id="PTHR33175:SF2">
    <property type="entry name" value="INTEGRATION HOST FACTOR SUBUNIT ALPHA"/>
    <property type="match status" value="1"/>
</dbReference>
<comment type="similarity">
    <text evidence="1 3">Belongs to the bacterial histone-like protein family.</text>
</comment>
<accession>A0A2N9LLP9</accession>
<name>A0A2N9LLP9_9BACT</name>
<dbReference type="GO" id="GO:0003677">
    <property type="term" value="F:DNA binding"/>
    <property type="evidence" value="ECO:0007669"/>
    <property type="project" value="UniProtKB-KW"/>
</dbReference>
<dbReference type="PRINTS" id="PR01727">
    <property type="entry name" value="DNABINDINGHU"/>
</dbReference>
<dbReference type="GO" id="GO:0005829">
    <property type="term" value="C:cytosol"/>
    <property type="evidence" value="ECO:0007669"/>
    <property type="project" value="TreeGrafter"/>
</dbReference>
<dbReference type="Pfam" id="PF00216">
    <property type="entry name" value="Bac_DNA_binding"/>
    <property type="match status" value="1"/>
</dbReference>
<evidence type="ECO:0000313" key="5">
    <source>
        <dbReference type="Proteomes" id="UP000239735"/>
    </source>
</evidence>
<dbReference type="PANTHER" id="PTHR33175">
    <property type="entry name" value="DNA-BINDING PROTEIN HU"/>
    <property type="match status" value="1"/>
</dbReference>
<evidence type="ECO:0000256" key="1">
    <source>
        <dbReference type="ARBA" id="ARBA00010529"/>
    </source>
</evidence>
<dbReference type="Gene3D" id="4.10.520.10">
    <property type="entry name" value="IHF-like DNA-binding proteins"/>
    <property type="match status" value="1"/>
</dbReference>
<protein>
    <submittedName>
        <fullName evidence="4">Integration host factor subunit alpha</fullName>
    </submittedName>
</protein>
<sequence length="95" mass="10168">MIKQDIVHNVVERTGLPRTKAEAAVDTVFEGLKQALAAGERIELRGFGVFSVRARKTGIGRNPRTGTEVTITPGKAVRFKPGKELHAIEGNASGS</sequence>
<dbReference type="InterPro" id="IPR000119">
    <property type="entry name" value="Hist_DNA-bd"/>
</dbReference>
<dbReference type="GO" id="GO:0030527">
    <property type="term" value="F:structural constituent of chromatin"/>
    <property type="evidence" value="ECO:0007669"/>
    <property type="project" value="InterPro"/>
</dbReference>
<evidence type="ECO:0000256" key="3">
    <source>
        <dbReference type="RuleBase" id="RU003939"/>
    </source>
</evidence>